<comment type="caution">
    <text evidence="3">The sequence shown here is derived from an EMBL/GenBank/DDBJ whole genome shotgun (WGS) entry which is preliminary data.</text>
</comment>
<keyword evidence="3" id="KW-0378">Hydrolase</keyword>
<dbReference type="PROSITE" id="PS51832">
    <property type="entry name" value="HD_GYP"/>
    <property type="match status" value="1"/>
</dbReference>
<organism evidence="3 4">
    <name type="scientific">Clostridium neuense</name>
    <dbReference type="NCBI Taxonomy" id="1728934"/>
    <lineage>
        <taxon>Bacteria</taxon>
        <taxon>Bacillati</taxon>
        <taxon>Bacillota</taxon>
        <taxon>Clostridia</taxon>
        <taxon>Eubacteriales</taxon>
        <taxon>Clostridiaceae</taxon>
        <taxon>Clostridium</taxon>
    </lineage>
</organism>
<keyword evidence="4" id="KW-1185">Reference proteome</keyword>
<dbReference type="EMBL" id="JBJIAA010000036">
    <property type="protein sequence ID" value="MFL0253330.1"/>
    <property type="molecule type" value="Genomic_DNA"/>
</dbReference>
<evidence type="ECO:0000313" key="3">
    <source>
        <dbReference type="EMBL" id="MFL0253330.1"/>
    </source>
</evidence>
<dbReference type="Pfam" id="PF13487">
    <property type="entry name" value="HD_5"/>
    <property type="match status" value="1"/>
</dbReference>
<sequence length="371" mass="42299">MRLVPIQSVKEGSILAKTIYDSEGRVLLKEGTELKDITISKIEYLNIYTIYINDKYSDAVIEDVIKPEIRQKAIKKVRDVFYNLEDYNKNQNNYQGQNLYKKSEKDFQSVQYVARELIEEILSRKNVMIGLVDLKSFDDYTYQHSVNVAVIALIIGMKMNFHKYELFDLCIGALLHDIGKVFLPNEILNKPGELTEEERKIVQEHPKNGYDYLKGSYDVSVPARIVALQHHERIGGQGYPEGREGERISILAKIVAVADVYDAMTSTRVYRKALSPNEALEYIMANGGTKFDYKVVQAFSKVVIPYPQGTMIRLSNGDIAVVTKVYSQMPLRPDVKIVYSEIGTEINSIMELAKENSIVINGLEYEVPEDN</sequence>
<reference evidence="3 4" key="1">
    <citation type="submission" date="2024-11" db="EMBL/GenBank/DDBJ databases">
        <authorList>
            <person name="Heng Y.C."/>
            <person name="Lim A.C.H."/>
            <person name="Lee J.K.Y."/>
            <person name="Kittelmann S."/>
        </authorList>
    </citation>
    <scope>NUCLEOTIDE SEQUENCE [LARGE SCALE GENOMIC DNA]</scope>
    <source>
        <strain evidence="3 4">WILCCON 0114</strain>
    </source>
</reference>
<dbReference type="SMART" id="SM00471">
    <property type="entry name" value="HDc"/>
    <property type="match status" value="1"/>
</dbReference>
<dbReference type="Gene3D" id="1.10.3210.10">
    <property type="entry name" value="Hypothetical protein af1432"/>
    <property type="match status" value="1"/>
</dbReference>
<proteinExistence type="predicted"/>
<name>A0ABW8TLI6_9CLOT</name>
<gene>
    <name evidence="3" type="ORF">ACJDT4_23260</name>
</gene>
<accession>A0ABW8TLI6</accession>
<dbReference type="EC" id="3.1.4.-" evidence="3"/>
<dbReference type="InterPro" id="IPR006674">
    <property type="entry name" value="HD_domain"/>
</dbReference>
<dbReference type="CDD" id="cd00077">
    <property type="entry name" value="HDc"/>
    <property type="match status" value="1"/>
</dbReference>
<feature type="domain" description="HD-GYP" evidence="2">
    <location>
        <begin position="119"/>
        <end position="315"/>
    </location>
</feature>
<evidence type="ECO:0000259" key="2">
    <source>
        <dbReference type="PROSITE" id="PS51832"/>
    </source>
</evidence>
<evidence type="ECO:0000313" key="4">
    <source>
        <dbReference type="Proteomes" id="UP001623592"/>
    </source>
</evidence>
<dbReference type="Proteomes" id="UP001623592">
    <property type="component" value="Unassembled WGS sequence"/>
</dbReference>
<dbReference type="PANTHER" id="PTHR43155:SF2">
    <property type="entry name" value="CYCLIC DI-GMP PHOSPHODIESTERASE PA4108"/>
    <property type="match status" value="1"/>
</dbReference>
<protein>
    <submittedName>
        <fullName evidence="3">HD-GYP domain-containing protein</fullName>
        <ecNumber evidence="3">3.1.4.-</ecNumber>
    </submittedName>
</protein>
<dbReference type="PANTHER" id="PTHR43155">
    <property type="entry name" value="CYCLIC DI-GMP PHOSPHODIESTERASE PA4108-RELATED"/>
    <property type="match status" value="1"/>
</dbReference>
<dbReference type="GO" id="GO:0016787">
    <property type="term" value="F:hydrolase activity"/>
    <property type="evidence" value="ECO:0007669"/>
    <property type="project" value="UniProtKB-KW"/>
</dbReference>
<dbReference type="InterPro" id="IPR003607">
    <property type="entry name" value="HD/PDEase_dom"/>
</dbReference>
<evidence type="ECO:0000259" key="1">
    <source>
        <dbReference type="PROSITE" id="PS51831"/>
    </source>
</evidence>
<dbReference type="InterPro" id="IPR037522">
    <property type="entry name" value="HD_GYP_dom"/>
</dbReference>
<dbReference type="PROSITE" id="PS51831">
    <property type="entry name" value="HD"/>
    <property type="match status" value="1"/>
</dbReference>
<feature type="domain" description="HD" evidence="1">
    <location>
        <begin position="141"/>
        <end position="264"/>
    </location>
</feature>
<dbReference type="RefSeq" id="WP_406789999.1">
    <property type="nucleotide sequence ID" value="NZ_JBJIAA010000036.1"/>
</dbReference>
<dbReference type="SUPFAM" id="SSF109604">
    <property type="entry name" value="HD-domain/PDEase-like"/>
    <property type="match status" value="1"/>
</dbReference>